<dbReference type="Pfam" id="PF13966">
    <property type="entry name" value="zf-RVT"/>
    <property type="match status" value="1"/>
</dbReference>
<dbReference type="InterPro" id="IPR026960">
    <property type="entry name" value="RVT-Znf"/>
</dbReference>
<feature type="domain" description="Reverse transcriptase" evidence="1">
    <location>
        <begin position="1"/>
        <end position="286"/>
    </location>
</feature>
<dbReference type="PANTHER" id="PTHR33116:SF84">
    <property type="entry name" value="RNA-DIRECTED DNA POLYMERASE"/>
    <property type="match status" value="1"/>
</dbReference>
<proteinExistence type="predicted"/>
<dbReference type="Pfam" id="PF00078">
    <property type="entry name" value="RVT_1"/>
    <property type="match status" value="1"/>
</dbReference>
<gene>
    <name evidence="2" type="ORF">Tci_061440</name>
</gene>
<dbReference type="EMBL" id="BKCJ010009970">
    <property type="protein sequence ID" value="GEU89462.1"/>
    <property type="molecule type" value="Genomic_DNA"/>
</dbReference>
<name>A0A6L2NWS3_TANCI</name>
<accession>A0A6L2NWS3</accession>
<dbReference type="PANTHER" id="PTHR33116">
    <property type="entry name" value="REVERSE TRANSCRIPTASE ZINC-BINDING DOMAIN-CONTAINING PROTEIN-RELATED-RELATED"/>
    <property type="match status" value="1"/>
</dbReference>
<dbReference type="InterPro" id="IPR000477">
    <property type="entry name" value="RT_dom"/>
</dbReference>
<dbReference type="CDD" id="cd01650">
    <property type="entry name" value="RT_nLTR_like"/>
    <property type="match status" value="1"/>
</dbReference>
<dbReference type="AlphaFoldDB" id="A0A6L2NWS3"/>
<evidence type="ECO:0000313" key="2">
    <source>
        <dbReference type="EMBL" id="GEU89462.1"/>
    </source>
</evidence>
<dbReference type="InterPro" id="IPR043502">
    <property type="entry name" value="DNA/RNA_pol_sf"/>
</dbReference>
<dbReference type="SUPFAM" id="SSF56672">
    <property type="entry name" value="DNA/RNA polymerases"/>
    <property type="match status" value="1"/>
</dbReference>
<reference evidence="2" key="1">
    <citation type="journal article" date="2019" name="Sci. Rep.">
        <title>Draft genome of Tanacetum cinerariifolium, the natural source of mosquito coil.</title>
        <authorList>
            <person name="Yamashiro T."/>
            <person name="Shiraishi A."/>
            <person name="Satake H."/>
            <person name="Nakayama K."/>
        </authorList>
    </citation>
    <scope>NUCLEOTIDE SEQUENCE</scope>
</reference>
<protein>
    <recommendedName>
        <fullName evidence="1">Reverse transcriptase domain-containing protein</fullName>
    </recommendedName>
</protein>
<organism evidence="2">
    <name type="scientific">Tanacetum cinerariifolium</name>
    <name type="common">Dalmatian daisy</name>
    <name type="synonym">Chrysanthemum cinerariifolium</name>
    <dbReference type="NCBI Taxonomy" id="118510"/>
    <lineage>
        <taxon>Eukaryota</taxon>
        <taxon>Viridiplantae</taxon>
        <taxon>Streptophyta</taxon>
        <taxon>Embryophyta</taxon>
        <taxon>Tracheophyta</taxon>
        <taxon>Spermatophyta</taxon>
        <taxon>Magnoliopsida</taxon>
        <taxon>eudicotyledons</taxon>
        <taxon>Gunneridae</taxon>
        <taxon>Pentapetalae</taxon>
        <taxon>asterids</taxon>
        <taxon>campanulids</taxon>
        <taxon>Asterales</taxon>
        <taxon>Asteraceae</taxon>
        <taxon>Asteroideae</taxon>
        <taxon>Anthemideae</taxon>
        <taxon>Anthemidinae</taxon>
        <taxon>Tanacetum</taxon>
    </lineage>
</organism>
<dbReference type="PROSITE" id="PS50878">
    <property type="entry name" value="RT_POL"/>
    <property type="match status" value="1"/>
</dbReference>
<comment type="caution">
    <text evidence="2">The sequence shown here is derived from an EMBL/GenBank/DDBJ whole genome shotgun (WGS) entry which is preliminary data.</text>
</comment>
<evidence type="ECO:0000259" key="1">
    <source>
        <dbReference type="PROSITE" id="PS50878"/>
    </source>
</evidence>
<sequence length="615" mass="71394">MLCFLWGMIKPRVRMGTRLLFFKEAWDIVVVDVTNAVREFFTNAKLLKELNHTIIALILKEILKVLVSQNQSVFVPGRSISDNILLTQELMHNYHLDRAMPRCAFKVDIQKAYDTMDWLFLREVLVGFGFHERMIVWIMECVTTSSFYICINGSLHGYFKGKRGLRKGDPLSSYLFTLVMEILTLMLQRRIRMDDSFTYHRYCLELEIINLCFADDLFLFAHGDVQSASTIKEALEEFKEASALVPSLPKSTGYFCNVLNHTKLAILNVLPFDEGRLPIKYLGVPLVLSRLLIRDCSMRRGQAKVAWDVVCLPKNEGGLGLRRLDQFNKALMVSHIWKLLSLKESLWVRWVHAYKLKGRSFWDIPLRGLNPSSKLRDIIFNGAFSWPLVLSDKYSFLQSIIMSNFLDRRDSLEWRNELGLVKPFSVGMVWSCIRPRGDKVSWFDVVWFSYCILRHAVNLWLIMKQRLITQDKLSGWDFLGSLMTSCPLCDLQPDSLEHLFFECTFSMKIWSHMSRYAGMNSVGLVFTQIVSAIMSFSKRKSSRSVITKLVLAACAYFVWQERNERLFKNSTRSVKQVIDCIMSSVRFKLLTCRFRRTKDGELFAALWSLPDAIFI</sequence>